<dbReference type="OrthoDB" id="9780430at2"/>
<dbReference type="CDD" id="cd00377">
    <property type="entry name" value="ICL_PEPM"/>
    <property type="match status" value="1"/>
</dbReference>
<keyword evidence="1" id="KW-0456">Lyase</keyword>
<comment type="caution">
    <text evidence="1">The sequence shown here is derived from an EMBL/GenBank/DDBJ whole genome shotgun (WGS) entry which is preliminary data.</text>
</comment>
<dbReference type="Proteomes" id="UP000286287">
    <property type="component" value="Unassembled WGS sequence"/>
</dbReference>
<reference evidence="1 2" key="1">
    <citation type="submission" date="2018-09" db="EMBL/GenBank/DDBJ databases">
        <authorList>
            <person name="Zhu H."/>
        </authorList>
    </citation>
    <scope>NUCLEOTIDE SEQUENCE [LARGE SCALE GENOMIC DNA]</scope>
    <source>
        <strain evidence="1 2">K2S05-167</strain>
    </source>
</reference>
<dbReference type="PANTHER" id="PTHR42905:SF16">
    <property type="entry name" value="CARBOXYPHOSPHONOENOLPYRUVATE PHOSPHONOMUTASE-LIKE PROTEIN (AFU_ORTHOLOGUE AFUA_5G07230)"/>
    <property type="match status" value="1"/>
</dbReference>
<organism evidence="1 2">
    <name type="scientific">Deinococcus cavernae</name>
    <dbReference type="NCBI Taxonomy" id="2320857"/>
    <lineage>
        <taxon>Bacteria</taxon>
        <taxon>Thermotogati</taxon>
        <taxon>Deinococcota</taxon>
        <taxon>Deinococci</taxon>
        <taxon>Deinococcales</taxon>
        <taxon>Deinococcaceae</taxon>
        <taxon>Deinococcus</taxon>
    </lineage>
</organism>
<name>A0A418V8L7_9DEIO</name>
<dbReference type="InterPro" id="IPR015813">
    <property type="entry name" value="Pyrv/PenolPyrv_kinase-like_dom"/>
</dbReference>
<dbReference type="SUPFAM" id="SSF51621">
    <property type="entry name" value="Phosphoenolpyruvate/pyruvate domain"/>
    <property type="match status" value="1"/>
</dbReference>
<keyword evidence="2" id="KW-1185">Reference proteome</keyword>
<accession>A0A418V8L7</accession>
<dbReference type="Pfam" id="PF13714">
    <property type="entry name" value="PEP_mutase"/>
    <property type="match status" value="1"/>
</dbReference>
<sequence>MTQTDLFRHLHTAGFLLPNAWDAASARLFEAAGFPAVGTTSAGISYARGRQDGQSLSRADMLREVQAIVTAVGVPVNADIEAGYGDAPDVVAQTVREFAALGVAGVNLEDATGRPASPLYPLEDQLRRVSAARAAAPDIFLNIRTDTFITGFGRDDEERLAETIRRGQAYLEAGADGVFVPLAVDAATIGTLARELAGPLNVMAFPGAPSVPDLLAAGAKRVSVGQSVMLAVMGFTARMAQELRETGTYDAMDTNFYGFSEAERLFARS</sequence>
<dbReference type="Gene3D" id="6.10.250.510">
    <property type="match status" value="1"/>
</dbReference>
<dbReference type="AlphaFoldDB" id="A0A418V8L7"/>
<gene>
    <name evidence="1" type="ORF">D3875_13600</name>
</gene>
<proteinExistence type="predicted"/>
<dbReference type="Gene3D" id="3.20.20.60">
    <property type="entry name" value="Phosphoenolpyruvate-binding domains"/>
    <property type="match status" value="1"/>
</dbReference>
<protein>
    <submittedName>
        <fullName evidence="1">Isocitrate lyase/phosphoenolpyruvate mutase family protein</fullName>
    </submittedName>
</protein>
<dbReference type="InterPro" id="IPR040442">
    <property type="entry name" value="Pyrv_kinase-like_dom_sf"/>
</dbReference>
<dbReference type="PANTHER" id="PTHR42905">
    <property type="entry name" value="PHOSPHOENOLPYRUVATE CARBOXYLASE"/>
    <property type="match status" value="1"/>
</dbReference>
<evidence type="ECO:0000313" key="1">
    <source>
        <dbReference type="EMBL" id="RJF72430.1"/>
    </source>
</evidence>
<dbReference type="GO" id="GO:0016829">
    <property type="term" value="F:lyase activity"/>
    <property type="evidence" value="ECO:0007669"/>
    <property type="project" value="UniProtKB-KW"/>
</dbReference>
<dbReference type="InterPro" id="IPR039556">
    <property type="entry name" value="ICL/PEPM"/>
</dbReference>
<keyword evidence="1" id="KW-0670">Pyruvate</keyword>
<dbReference type="EMBL" id="QYUJ01000014">
    <property type="protein sequence ID" value="RJF72430.1"/>
    <property type="molecule type" value="Genomic_DNA"/>
</dbReference>
<dbReference type="RefSeq" id="WP_119764555.1">
    <property type="nucleotide sequence ID" value="NZ_QYUJ01000014.1"/>
</dbReference>
<evidence type="ECO:0000313" key="2">
    <source>
        <dbReference type="Proteomes" id="UP000286287"/>
    </source>
</evidence>